<feature type="region of interest" description="Disordered" evidence="1">
    <location>
        <begin position="71"/>
        <end position="107"/>
    </location>
</feature>
<keyword evidence="2" id="KW-0472">Membrane</keyword>
<dbReference type="EMBL" id="FNBT01000001">
    <property type="protein sequence ID" value="SDF07860.1"/>
    <property type="molecule type" value="Genomic_DNA"/>
</dbReference>
<reference evidence="4" key="1">
    <citation type="submission" date="2016-10" db="EMBL/GenBank/DDBJ databases">
        <authorList>
            <person name="Varghese N."/>
            <person name="Submissions S."/>
        </authorList>
    </citation>
    <scope>NUCLEOTIDE SEQUENCE [LARGE SCALE GENOMIC DNA]</scope>
    <source>
        <strain evidence="4">DSM 44268</strain>
    </source>
</reference>
<evidence type="ECO:0000256" key="1">
    <source>
        <dbReference type="SAM" id="MobiDB-lite"/>
    </source>
</evidence>
<accession>A0A1G7I552</accession>
<name>A0A1G7I552_9ACTN</name>
<keyword evidence="2" id="KW-0812">Transmembrane</keyword>
<feature type="transmembrane region" description="Helical" evidence="2">
    <location>
        <begin position="36"/>
        <end position="57"/>
    </location>
</feature>
<evidence type="ECO:0000313" key="3">
    <source>
        <dbReference type="EMBL" id="SDF07860.1"/>
    </source>
</evidence>
<dbReference type="STRING" id="1550231.SAMN05660662_1011"/>
<dbReference type="Proteomes" id="UP000199406">
    <property type="component" value="Unassembled WGS sequence"/>
</dbReference>
<sequence length="107" mass="11789">MTTKAKRAPRVVGTVLAAIVAVALIAWAFAELDVVVAAAVATVLVTAVGITVAASGWDQHSTYEERELARARRRQEKWDRNKDARERDRLKWEAHRARQAGRPDSGA</sequence>
<evidence type="ECO:0000313" key="4">
    <source>
        <dbReference type="Proteomes" id="UP000199406"/>
    </source>
</evidence>
<evidence type="ECO:0000256" key="2">
    <source>
        <dbReference type="SAM" id="Phobius"/>
    </source>
</evidence>
<feature type="compositionally biased region" description="Basic and acidic residues" evidence="1">
    <location>
        <begin position="71"/>
        <end position="96"/>
    </location>
</feature>
<dbReference type="RefSeq" id="WP_176946253.1">
    <property type="nucleotide sequence ID" value="NZ_FNBT01000001.1"/>
</dbReference>
<organism evidence="3 4">
    <name type="scientific">Blastococcus aurantiacus</name>
    <dbReference type="NCBI Taxonomy" id="1550231"/>
    <lineage>
        <taxon>Bacteria</taxon>
        <taxon>Bacillati</taxon>
        <taxon>Actinomycetota</taxon>
        <taxon>Actinomycetes</taxon>
        <taxon>Geodermatophilales</taxon>
        <taxon>Geodermatophilaceae</taxon>
        <taxon>Blastococcus</taxon>
    </lineage>
</organism>
<proteinExistence type="predicted"/>
<keyword evidence="2" id="KW-1133">Transmembrane helix</keyword>
<feature type="transmembrane region" description="Helical" evidence="2">
    <location>
        <begin position="12"/>
        <end position="30"/>
    </location>
</feature>
<gene>
    <name evidence="3" type="ORF">SAMN05660662_1011</name>
</gene>
<keyword evidence="4" id="KW-1185">Reference proteome</keyword>
<dbReference type="AlphaFoldDB" id="A0A1G7I552"/>
<protein>
    <submittedName>
        <fullName evidence="3">Uncharacterized protein</fullName>
    </submittedName>
</protein>